<sequence length="67" mass="7863">MEPTGISDIPAPTFVWNNRTDRDLTVYRYTSSDQVPTFPYRWRSAFSTFSIESEDGMSCNGLWYFHN</sequence>
<reference evidence="1" key="1">
    <citation type="journal article" date="2014" name="Nat. Genet.">
        <title>Genome and transcriptome of the porcine whipworm Trichuris suis.</title>
        <authorList>
            <person name="Jex A.R."/>
            <person name="Nejsum P."/>
            <person name="Schwarz E.M."/>
            <person name="Hu L."/>
            <person name="Young N.D."/>
            <person name="Hall R.S."/>
            <person name="Korhonen P.K."/>
            <person name="Liao S."/>
            <person name="Thamsborg S."/>
            <person name="Xia J."/>
            <person name="Xu P."/>
            <person name="Wang S."/>
            <person name="Scheerlinck J.P."/>
            <person name="Hofmann A."/>
            <person name="Sternberg P.W."/>
            <person name="Wang J."/>
            <person name="Gasser R.B."/>
        </authorList>
    </citation>
    <scope>NUCLEOTIDE SEQUENCE [LARGE SCALE GENOMIC DNA]</scope>
    <source>
        <strain evidence="1">DCEP-RM93F</strain>
    </source>
</reference>
<protein>
    <submittedName>
        <fullName evidence="1">Uncharacterized protein</fullName>
    </submittedName>
</protein>
<accession>A0A085MZ93</accession>
<name>A0A085MZ93_9BILA</name>
<proteinExistence type="predicted"/>
<dbReference type="EMBL" id="KL367593">
    <property type="protein sequence ID" value="KFD62539.1"/>
    <property type="molecule type" value="Genomic_DNA"/>
</dbReference>
<gene>
    <name evidence="1" type="ORF">M514_25275</name>
</gene>
<dbReference type="Proteomes" id="UP000030758">
    <property type="component" value="Unassembled WGS sequence"/>
</dbReference>
<evidence type="ECO:0000313" key="1">
    <source>
        <dbReference type="EMBL" id="KFD62539.1"/>
    </source>
</evidence>
<dbReference type="AlphaFoldDB" id="A0A085MZ93"/>
<organism evidence="1">
    <name type="scientific">Trichuris suis</name>
    <name type="common">pig whipworm</name>
    <dbReference type="NCBI Taxonomy" id="68888"/>
    <lineage>
        <taxon>Eukaryota</taxon>
        <taxon>Metazoa</taxon>
        <taxon>Ecdysozoa</taxon>
        <taxon>Nematoda</taxon>
        <taxon>Enoplea</taxon>
        <taxon>Dorylaimia</taxon>
        <taxon>Trichinellida</taxon>
        <taxon>Trichuridae</taxon>
        <taxon>Trichuris</taxon>
    </lineage>
</organism>